<name>A0A7U6GKU7_9GAMM</name>
<evidence type="ECO:0000256" key="1">
    <source>
        <dbReference type="SAM" id="MobiDB-lite"/>
    </source>
</evidence>
<dbReference type="RefSeq" id="WP_041069073.1">
    <property type="nucleotide sequence ID" value="NZ_AP012273.1"/>
</dbReference>
<feature type="transmembrane region" description="Helical" evidence="2">
    <location>
        <begin position="25"/>
        <end position="46"/>
    </location>
</feature>
<keyword evidence="2" id="KW-0472">Membrane</keyword>
<dbReference type="Proteomes" id="UP000031631">
    <property type="component" value="Chromosome"/>
</dbReference>
<protein>
    <submittedName>
        <fullName evidence="3">Uncharacterized protein</fullName>
    </submittedName>
</protein>
<keyword evidence="2" id="KW-1133">Transmembrane helix</keyword>
<dbReference type="EMBL" id="AP012273">
    <property type="protein sequence ID" value="BAO45438.1"/>
    <property type="molecule type" value="Genomic_DNA"/>
</dbReference>
<evidence type="ECO:0000313" key="3">
    <source>
        <dbReference type="EMBL" id="BAO45438.1"/>
    </source>
</evidence>
<accession>A0A7U6GKU7</accession>
<evidence type="ECO:0000256" key="2">
    <source>
        <dbReference type="SAM" id="Phobius"/>
    </source>
</evidence>
<reference evidence="3 4" key="1">
    <citation type="journal article" date="2014" name="PLoS ONE">
        <title>Physiological and genomic features of a novel sulfur-oxidizing gammaproteobacterium belonging to a previously uncultivated symbiotic lineage isolated from a hydrothermal vent.</title>
        <authorList>
            <person name="Nunoura T."/>
            <person name="Takaki Y."/>
            <person name="Kazama H."/>
            <person name="Kakuta J."/>
            <person name="Shimamura S."/>
            <person name="Makita H."/>
            <person name="Hirai M."/>
            <person name="Miyazaki M."/>
            <person name="Takai K."/>
        </authorList>
    </citation>
    <scope>NUCLEOTIDE SEQUENCE [LARGE SCALE GENOMIC DNA]</scope>
    <source>
        <strain evidence="3 4">Hiromi1</strain>
    </source>
</reference>
<dbReference type="OrthoDB" id="9851244at2"/>
<proteinExistence type="predicted"/>
<feature type="region of interest" description="Disordered" evidence="1">
    <location>
        <begin position="69"/>
        <end position="116"/>
    </location>
</feature>
<dbReference type="KEGG" id="tbn:TBH_C2531"/>
<keyword evidence="2" id="KW-0812">Transmembrane</keyword>
<dbReference type="AlphaFoldDB" id="A0A7U6GKU7"/>
<organism evidence="3 4">
    <name type="scientific">Thiolapillus brandeum</name>
    <dbReference type="NCBI Taxonomy" id="1076588"/>
    <lineage>
        <taxon>Bacteria</taxon>
        <taxon>Pseudomonadati</taxon>
        <taxon>Pseudomonadota</taxon>
        <taxon>Gammaproteobacteria</taxon>
        <taxon>Chromatiales</taxon>
        <taxon>Sedimenticolaceae</taxon>
        <taxon>Thiolapillus</taxon>
    </lineage>
</organism>
<keyword evidence="4" id="KW-1185">Reference proteome</keyword>
<gene>
    <name evidence="3" type="ORF">TBH_C2531</name>
</gene>
<evidence type="ECO:0000313" key="4">
    <source>
        <dbReference type="Proteomes" id="UP000031631"/>
    </source>
</evidence>
<sequence>MWQFIAFLLILGMIGAVLKWIGVALYIIFFYIVLPIVGFWILYVVIRSIYHAFNPEAKQAYLERKAKEAEENRKRKEKEEAEAKAKREREEAEKRRKEYERQQHRDGDQQTTPYTYQIGKHGNESLAIRYGIANQERKVKEYWYYAKGGEQKRNPDRDKIYYEPASKIRLQKTRKVSKDLYEVLLTDFRDRKARAIIETGTEYVKTFYPLDDSWFEKYADLEETLKGNNSFTLKELATFHVQKAVGT</sequence>
<feature type="compositionally biased region" description="Basic and acidic residues" evidence="1">
    <location>
        <begin position="69"/>
        <end position="108"/>
    </location>
</feature>